<accession>A0A4R2GMN2</accession>
<dbReference type="Pfam" id="PF01814">
    <property type="entry name" value="Hemerythrin"/>
    <property type="match status" value="1"/>
</dbReference>
<reference evidence="6 7" key="1">
    <citation type="submission" date="2019-03" db="EMBL/GenBank/DDBJ databases">
        <title>Genomic Encyclopedia of Type Strains, Phase IV (KMG-IV): sequencing the most valuable type-strain genomes for metagenomic binning, comparative biology and taxonomic classification.</title>
        <authorList>
            <person name="Goeker M."/>
        </authorList>
    </citation>
    <scope>NUCLEOTIDE SEQUENCE [LARGE SCALE GENOMIC DNA]</scope>
    <source>
        <strain evidence="6 7">DSM 24179</strain>
    </source>
</reference>
<dbReference type="RefSeq" id="WP_132431020.1">
    <property type="nucleotide sequence ID" value="NZ_SLWK01000001.1"/>
</dbReference>
<organism evidence="6 7">
    <name type="scientific">Natronoflexus pectinivorans</name>
    <dbReference type="NCBI Taxonomy" id="682526"/>
    <lineage>
        <taxon>Bacteria</taxon>
        <taxon>Pseudomonadati</taxon>
        <taxon>Bacteroidota</taxon>
        <taxon>Bacteroidia</taxon>
        <taxon>Marinilabiliales</taxon>
        <taxon>Marinilabiliaceae</taxon>
        <taxon>Natronoflexus</taxon>
    </lineage>
</organism>
<name>A0A4R2GMN2_9BACT</name>
<dbReference type="InterPro" id="IPR019903">
    <property type="entry name" value="RIC_family"/>
</dbReference>
<dbReference type="SUPFAM" id="SSF140683">
    <property type="entry name" value="SP0561-like"/>
    <property type="match status" value="1"/>
</dbReference>
<dbReference type="PANTHER" id="PTHR36438">
    <property type="entry name" value="IRON-SULFUR CLUSTER REPAIR PROTEIN YTFE"/>
    <property type="match status" value="1"/>
</dbReference>
<dbReference type="Proteomes" id="UP000295221">
    <property type="component" value="Unassembled WGS sequence"/>
</dbReference>
<dbReference type="Gene3D" id="1.10.3910.10">
    <property type="entry name" value="SP0561-like"/>
    <property type="match status" value="1"/>
</dbReference>
<dbReference type="GO" id="GO:0046872">
    <property type="term" value="F:metal ion binding"/>
    <property type="evidence" value="ECO:0007669"/>
    <property type="project" value="UniProtKB-KW"/>
</dbReference>
<comment type="caution">
    <text evidence="6">The sequence shown here is derived from an EMBL/GenBank/DDBJ whole genome shotgun (WGS) entry which is preliminary data.</text>
</comment>
<keyword evidence="4" id="KW-0408">Iron</keyword>
<dbReference type="AlphaFoldDB" id="A0A4R2GMN2"/>
<feature type="domain" description="Hemerythrin-like" evidence="5">
    <location>
        <begin position="78"/>
        <end position="231"/>
    </location>
</feature>
<comment type="subcellular location">
    <subcellularLocation>
        <location evidence="1">Cytoplasm</location>
    </subcellularLocation>
</comment>
<gene>
    <name evidence="6" type="ORF">EV194_101113</name>
</gene>
<dbReference type="InterPro" id="IPR038062">
    <property type="entry name" value="ScdA-like_N_sf"/>
</dbReference>
<dbReference type="NCBIfam" id="TIGR03652">
    <property type="entry name" value="FeS_repair_RIC"/>
    <property type="match status" value="1"/>
</dbReference>
<dbReference type="OrthoDB" id="9797132at2"/>
<dbReference type="PANTHER" id="PTHR36438:SF1">
    <property type="entry name" value="IRON-SULFUR CLUSTER REPAIR PROTEIN YTFE"/>
    <property type="match status" value="1"/>
</dbReference>
<dbReference type="InterPro" id="IPR012312">
    <property type="entry name" value="Hemerythrin-like"/>
</dbReference>
<evidence type="ECO:0000256" key="4">
    <source>
        <dbReference type="ARBA" id="ARBA00023004"/>
    </source>
</evidence>
<keyword evidence="2" id="KW-0963">Cytoplasm</keyword>
<evidence type="ECO:0000256" key="1">
    <source>
        <dbReference type="ARBA" id="ARBA00004496"/>
    </source>
</evidence>
<evidence type="ECO:0000256" key="2">
    <source>
        <dbReference type="ARBA" id="ARBA00022490"/>
    </source>
</evidence>
<keyword evidence="7" id="KW-1185">Reference proteome</keyword>
<dbReference type="Gene3D" id="1.20.120.520">
    <property type="entry name" value="nmb1532 protein domain like"/>
    <property type="match status" value="1"/>
</dbReference>
<evidence type="ECO:0000259" key="5">
    <source>
        <dbReference type="Pfam" id="PF01814"/>
    </source>
</evidence>
<dbReference type="EMBL" id="SLWK01000001">
    <property type="protein sequence ID" value="TCO10483.1"/>
    <property type="molecule type" value="Genomic_DNA"/>
</dbReference>
<keyword evidence="3" id="KW-0479">Metal-binding</keyword>
<proteinExistence type="predicted"/>
<sequence>MTILDQTIGKLVADNYKTADVFLKNGIDFCCGGNISIEEAAKKNNVNTNKLVNELETAIASRDVESDLINRLSPAELIDHIIEHHHTFVRENLETIPPYLAKLADVHGANHHELIEIEHLFGEAITAFKKHLKDEEEILFPYVKELADALNTGQLPEKSNFKSIEDVIENMHDEHDGEGERFRTISKLTNNYTLPPDGCNTYRVGLEKLKAFEKDLHRHVHLENNILFPKALEMEKKLIN</sequence>
<evidence type="ECO:0000313" key="6">
    <source>
        <dbReference type="EMBL" id="TCO10483.1"/>
    </source>
</evidence>
<dbReference type="Pfam" id="PF04405">
    <property type="entry name" value="ScdA_N"/>
    <property type="match status" value="1"/>
</dbReference>
<evidence type="ECO:0000313" key="7">
    <source>
        <dbReference type="Proteomes" id="UP000295221"/>
    </source>
</evidence>
<evidence type="ECO:0000256" key="3">
    <source>
        <dbReference type="ARBA" id="ARBA00022723"/>
    </source>
</evidence>
<protein>
    <submittedName>
        <fullName evidence="6">Regulator of cell morphogenesis and NO signaling</fullName>
    </submittedName>
</protein>
<dbReference type="GO" id="GO:0005737">
    <property type="term" value="C:cytoplasm"/>
    <property type="evidence" value="ECO:0007669"/>
    <property type="project" value="UniProtKB-SubCell"/>
</dbReference>